<reference evidence="3" key="2">
    <citation type="submission" date="2023-07" db="EMBL/GenBank/DDBJ databases">
        <authorList>
            <person name="Shen H."/>
        </authorList>
    </citation>
    <scope>NUCLEOTIDE SEQUENCE</scope>
    <source>
        <strain evidence="3">TNR-22</strain>
    </source>
</reference>
<evidence type="ECO:0000313" key="3">
    <source>
        <dbReference type="EMBL" id="MDO6966746.1"/>
    </source>
</evidence>
<keyword evidence="4" id="KW-1185">Reference proteome</keyword>
<dbReference type="Proteomes" id="UP001174932">
    <property type="component" value="Unassembled WGS sequence"/>
</dbReference>
<dbReference type="RefSeq" id="WP_304378676.1">
    <property type="nucleotide sequence ID" value="NZ_JAUOZU010000021.1"/>
</dbReference>
<evidence type="ECO:0000313" key="4">
    <source>
        <dbReference type="Proteomes" id="UP001174932"/>
    </source>
</evidence>
<reference evidence="3" key="1">
    <citation type="journal article" date="2015" name="Int. J. Syst. Evol. Microbiol.">
        <title>Rhizobium alvei sp. nov., isolated from a freshwater river.</title>
        <authorList>
            <person name="Sheu S.Y."/>
            <person name="Huang H.W."/>
            <person name="Young C.C."/>
            <person name="Chen W.M."/>
        </authorList>
    </citation>
    <scope>NUCLEOTIDE SEQUENCE</scope>
    <source>
        <strain evidence="3">TNR-22</strain>
    </source>
</reference>
<evidence type="ECO:0000256" key="1">
    <source>
        <dbReference type="SAM" id="SignalP"/>
    </source>
</evidence>
<proteinExistence type="predicted"/>
<accession>A0ABT8YSQ4</accession>
<keyword evidence="1" id="KW-0732">Signal</keyword>
<dbReference type="EMBL" id="JAUOZU010000021">
    <property type="protein sequence ID" value="MDO6966746.1"/>
    <property type="molecule type" value="Genomic_DNA"/>
</dbReference>
<dbReference type="Pfam" id="PF13827">
    <property type="entry name" value="DUF4189"/>
    <property type="match status" value="1"/>
</dbReference>
<feature type="domain" description="DUF4189" evidence="2">
    <location>
        <begin position="28"/>
        <end position="71"/>
    </location>
</feature>
<feature type="signal peptide" evidence="1">
    <location>
        <begin position="1"/>
        <end position="27"/>
    </location>
</feature>
<organism evidence="3 4">
    <name type="scientific">Rhizobium alvei</name>
    <dbReference type="NCBI Taxonomy" id="1132659"/>
    <lineage>
        <taxon>Bacteria</taxon>
        <taxon>Pseudomonadati</taxon>
        <taxon>Pseudomonadota</taxon>
        <taxon>Alphaproteobacteria</taxon>
        <taxon>Hyphomicrobiales</taxon>
        <taxon>Rhizobiaceae</taxon>
        <taxon>Rhizobium/Agrobacterium group</taxon>
        <taxon>Rhizobium</taxon>
    </lineage>
</organism>
<comment type="caution">
    <text evidence="3">The sequence shown here is derived from an EMBL/GenBank/DDBJ whole genome shotgun (WGS) entry which is preliminary data.</text>
</comment>
<dbReference type="InterPro" id="IPR025240">
    <property type="entry name" value="DUF4189"/>
</dbReference>
<name>A0ABT8YSQ4_9HYPH</name>
<evidence type="ECO:0000259" key="2">
    <source>
        <dbReference type="Pfam" id="PF13827"/>
    </source>
</evidence>
<feature type="chain" id="PRO_5046706799" evidence="1">
    <location>
        <begin position="28"/>
        <end position="78"/>
    </location>
</feature>
<protein>
    <submittedName>
        <fullName evidence="3">DUF4189 domain-containing protein</fullName>
    </submittedName>
</protein>
<sequence>MKIRARLVLAALVLSASSAASVQPAFAWGCIAVSENGTYGYSYNYDDEGDARERALNECATRATTDQTCEIQECDADS</sequence>
<gene>
    <name evidence="3" type="ORF">Q4481_22570</name>
</gene>